<dbReference type="GO" id="GO:0005737">
    <property type="term" value="C:cytoplasm"/>
    <property type="evidence" value="ECO:0007669"/>
    <property type="project" value="TreeGrafter"/>
</dbReference>
<proteinExistence type="inferred from homology"/>
<comment type="catalytic activity">
    <reaction evidence="7">
        <text>L-methionine + H2O = methanethiol + 2-oxobutanoate + NH4(+)</text>
        <dbReference type="Rhea" id="RHEA:23800"/>
        <dbReference type="ChEBI" id="CHEBI:15377"/>
        <dbReference type="ChEBI" id="CHEBI:16007"/>
        <dbReference type="ChEBI" id="CHEBI:16763"/>
        <dbReference type="ChEBI" id="CHEBI:28938"/>
        <dbReference type="ChEBI" id="CHEBI:57844"/>
        <dbReference type="EC" id="4.4.1.11"/>
    </reaction>
    <physiologicalReaction direction="left-to-right" evidence="7">
        <dbReference type="Rhea" id="RHEA:23801"/>
    </physiologicalReaction>
</comment>
<sequence>MTPSFDTSIIHGREPKAKQGSKSQPIYQTSAYSFTSLEDMEGFFQQEHDYLYTRYGNPNTDELGELTAAAEGMPAGASASSGMSAILAGVLATVSPGEHLVAPEDVYGGTFQMLENHLQAWGIEVTFVSFDTPGALEAAIQPNTAMVYAESVTNPLLRVEDLSYLNEIKQKHNLYLFVDNTFATPYFLKPAEAGADLVVHSATKYLGGHSDVTAGVLAGTAPLIAEAKAKIIQLGLNLSPFEAWLAVRGVKTLSVRMARQAENAARLTEALNKTDINAVYYPQELSSHGNGAVVTIDLGANYDVSRFFSSLDWVKIVATLAGVETTVSYPLGTSHRSVPEDLRSRLGINAQVVRISVGLEDAEDIIAVFQQALKASTI</sequence>
<dbReference type="Proteomes" id="UP000242310">
    <property type="component" value="Unassembled WGS sequence"/>
</dbReference>
<dbReference type="PANTHER" id="PTHR11808">
    <property type="entry name" value="TRANS-SULFURATION ENZYME FAMILY MEMBER"/>
    <property type="match status" value="1"/>
</dbReference>
<dbReference type="CDD" id="cd00614">
    <property type="entry name" value="CGS_like"/>
    <property type="match status" value="1"/>
</dbReference>
<evidence type="ECO:0000256" key="8">
    <source>
        <dbReference type="PIRSR" id="PIRSR001434-2"/>
    </source>
</evidence>
<keyword evidence="3 8" id="KW-0663">Pyridoxal phosphate</keyword>
<dbReference type="RefSeq" id="WP_106588258.1">
    <property type="nucleotide sequence ID" value="NZ_PYAV01000005.1"/>
</dbReference>
<feature type="region of interest" description="Disordered" evidence="10">
    <location>
        <begin position="1"/>
        <end position="24"/>
    </location>
</feature>
<comment type="catalytic activity">
    <reaction evidence="6">
        <text>L-homocysteine + H2O = 2-oxobutanoate + hydrogen sulfide + NH4(+) + H(+)</text>
        <dbReference type="Rhea" id="RHEA:14501"/>
        <dbReference type="ChEBI" id="CHEBI:15377"/>
        <dbReference type="ChEBI" id="CHEBI:15378"/>
        <dbReference type="ChEBI" id="CHEBI:16763"/>
        <dbReference type="ChEBI" id="CHEBI:28938"/>
        <dbReference type="ChEBI" id="CHEBI:29919"/>
        <dbReference type="ChEBI" id="CHEBI:58199"/>
        <dbReference type="EC" id="4.4.1.2"/>
    </reaction>
    <physiologicalReaction direction="left-to-right" evidence="6">
        <dbReference type="Rhea" id="RHEA:14502"/>
    </physiologicalReaction>
</comment>
<evidence type="ECO:0000256" key="3">
    <source>
        <dbReference type="ARBA" id="ARBA00022898"/>
    </source>
</evidence>
<comment type="similarity">
    <text evidence="2 9">Belongs to the trans-sulfuration enzymes family.</text>
</comment>
<evidence type="ECO:0000256" key="10">
    <source>
        <dbReference type="SAM" id="MobiDB-lite"/>
    </source>
</evidence>
<evidence type="ECO:0000256" key="4">
    <source>
        <dbReference type="ARBA" id="ARBA00047175"/>
    </source>
</evidence>
<evidence type="ECO:0000256" key="2">
    <source>
        <dbReference type="ARBA" id="ARBA00009077"/>
    </source>
</evidence>
<dbReference type="GO" id="GO:0018826">
    <property type="term" value="F:methionine gamma-lyase activity"/>
    <property type="evidence" value="ECO:0007669"/>
    <property type="project" value="UniProtKB-EC"/>
</dbReference>
<dbReference type="GO" id="GO:0047982">
    <property type="term" value="F:homocysteine desulfhydrase activity"/>
    <property type="evidence" value="ECO:0007669"/>
    <property type="project" value="UniProtKB-EC"/>
</dbReference>
<dbReference type="InterPro" id="IPR015421">
    <property type="entry name" value="PyrdxlP-dep_Trfase_major"/>
</dbReference>
<name>A0A2P8HL28_9BACI</name>
<dbReference type="OrthoDB" id="9803887at2"/>
<dbReference type="SUPFAM" id="SSF53383">
    <property type="entry name" value="PLP-dependent transferases"/>
    <property type="match status" value="1"/>
</dbReference>
<organism evidence="11 12">
    <name type="scientific">Salsuginibacillus halophilus</name>
    <dbReference type="NCBI Taxonomy" id="517424"/>
    <lineage>
        <taxon>Bacteria</taxon>
        <taxon>Bacillati</taxon>
        <taxon>Bacillota</taxon>
        <taxon>Bacilli</taxon>
        <taxon>Bacillales</taxon>
        <taxon>Bacillaceae</taxon>
        <taxon>Salsuginibacillus</taxon>
    </lineage>
</organism>
<evidence type="ECO:0000256" key="9">
    <source>
        <dbReference type="RuleBase" id="RU362118"/>
    </source>
</evidence>
<dbReference type="Pfam" id="PF01053">
    <property type="entry name" value="Cys_Met_Meta_PP"/>
    <property type="match status" value="1"/>
</dbReference>
<evidence type="ECO:0000256" key="1">
    <source>
        <dbReference type="ARBA" id="ARBA00001933"/>
    </source>
</evidence>
<dbReference type="InterPro" id="IPR054542">
    <property type="entry name" value="Cys_met_metab_PP"/>
</dbReference>
<dbReference type="Gene3D" id="3.40.640.10">
    <property type="entry name" value="Type I PLP-dependent aspartate aminotransferase-like (Major domain)"/>
    <property type="match status" value="1"/>
</dbReference>
<dbReference type="EMBL" id="PYAV01000005">
    <property type="protein sequence ID" value="PSL46927.1"/>
    <property type="molecule type" value="Genomic_DNA"/>
</dbReference>
<evidence type="ECO:0000313" key="11">
    <source>
        <dbReference type="EMBL" id="PSL46927.1"/>
    </source>
</evidence>
<evidence type="ECO:0000256" key="7">
    <source>
        <dbReference type="ARBA" id="ARBA00052699"/>
    </source>
</evidence>
<comment type="cofactor">
    <cofactor evidence="1 9">
        <name>pyridoxal 5'-phosphate</name>
        <dbReference type="ChEBI" id="CHEBI:597326"/>
    </cofactor>
</comment>
<dbReference type="AlphaFoldDB" id="A0A2P8HL28"/>
<accession>A0A2P8HL28</accession>
<dbReference type="Gene3D" id="3.90.1150.10">
    <property type="entry name" value="Aspartate Aminotransferase, domain 1"/>
    <property type="match status" value="1"/>
</dbReference>
<dbReference type="InterPro" id="IPR000277">
    <property type="entry name" value="Cys/Met-Metab_PyrdxlP-dep_enz"/>
</dbReference>
<dbReference type="FunFam" id="3.40.640.10:FF:000046">
    <property type="entry name" value="Cystathionine gamma-lyase"/>
    <property type="match status" value="1"/>
</dbReference>
<feature type="modified residue" description="N6-(pyridoxal phosphate)lysine" evidence="8">
    <location>
        <position position="204"/>
    </location>
</feature>
<evidence type="ECO:0000256" key="6">
    <source>
        <dbReference type="ARBA" id="ARBA00048780"/>
    </source>
</evidence>
<dbReference type="GO" id="GO:0019346">
    <property type="term" value="P:transsulfuration"/>
    <property type="evidence" value="ECO:0007669"/>
    <property type="project" value="InterPro"/>
</dbReference>
<evidence type="ECO:0000313" key="12">
    <source>
        <dbReference type="Proteomes" id="UP000242310"/>
    </source>
</evidence>
<evidence type="ECO:0000256" key="5">
    <source>
        <dbReference type="ARBA" id="ARBA00047199"/>
    </source>
</evidence>
<dbReference type="GO" id="GO:0030170">
    <property type="term" value="F:pyridoxal phosphate binding"/>
    <property type="evidence" value="ECO:0007669"/>
    <property type="project" value="InterPro"/>
</dbReference>
<dbReference type="PIRSF" id="PIRSF001434">
    <property type="entry name" value="CGS"/>
    <property type="match status" value="1"/>
</dbReference>
<reference evidence="11 12" key="1">
    <citation type="submission" date="2018-03" db="EMBL/GenBank/DDBJ databases">
        <title>Genomic Encyclopedia of Type Strains, Phase III (KMG-III): the genomes of soil and plant-associated and newly described type strains.</title>
        <authorList>
            <person name="Whitman W."/>
        </authorList>
    </citation>
    <scope>NUCLEOTIDE SEQUENCE [LARGE SCALE GENOMIC DNA]</scope>
    <source>
        <strain evidence="11 12">CGMCC 1.07653</strain>
    </source>
</reference>
<comment type="caution">
    <text evidence="11">The sequence shown here is derived from an EMBL/GenBank/DDBJ whole genome shotgun (WGS) entry which is preliminary data.</text>
</comment>
<keyword evidence="11" id="KW-0456">Lyase</keyword>
<dbReference type="PROSITE" id="PS00868">
    <property type="entry name" value="CYS_MET_METAB_PP"/>
    <property type="match status" value="1"/>
</dbReference>
<gene>
    <name evidence="11" type="ORF">B0H94_10578</name>
</gene>
<dbReference type="InterPro" id="IPR015424">
    <property type="entry name" value="PyrdxlP-dep_Trfase"/>
</dbReference>
<keyword evidence="12" id="KW-1185">Reference proteome</keyword>
<dbReference type="EC" id="4.4.1.2" evidence="4"/>
<dbReference type="InterPro" id="IPR015422">
    <property type="entry name" value="PyrdxlP-dep_Trfase_small"/>
</dbReference>
<protein>
    <recommendedName>
        <fullName evidence="4">homocysteine desulfhydrase</fullName>
        <ecNumber evidence="4">4.4.1.2</ecNumber>
    </recommendedName>
    <alternativeName>
        <fullName evidence="5">Homocysteine desulfhydrase</fullName>
    </alternativeName>
</protein>
<dbReference type="PANTHER" id="PTHR11808:SF89">
    <property type="entry name" value="METHIONINE GAMMA-LYASE"/>
    <property type="match status" value="1"/>
</dbReference>